<accession>A0A6N3AG84</accession>
<gene>
    <name evidence="2" type="primary">smc_3</name>
    <name evidence="2" type="ORF">CTLFYP3_00949</name>
</gene>
<reference evidence="2" key="1">
    <citation type="submission" date="2019-11" db="EMBL/GenBank/DDBJ databases">
        <authorList>
            <person name="Feng L."/>
        </authorList>
    </citation>
    <scope>NUCLEOTIDE SEQUENCE</scope>
    <source>
        <strain evidence="2">CTertiumLFYP3</strain>
    </source>
</reference>
<dbReference type="AlphaFoldDB" id="A0A6N3AG84"/>
<sequence length="567" mass="67052">MKGVYPWIYVDYKSNLWKFSINANGELSYAVMYNEGKWTKSSIIDSKATSYSIFIDDEGSIHLVYGNTKGELRYCTMKDNKWLGKTIYTLDNKDYEIENIKIIIIGSSMHIFYTAASRDGSDHGIILHCLWDGYKTNVTDIEDIILRDGIDDYYTIKTTYRNDICLFYLSDDGDEVSLNYSIFQNNRWRESKRLYGVQGEGIYFDVKLEKNSIHIINKSRENSICHLDYVIIDAYQNLKDFNIFSGNEDIREALIFNKDERIFATWLQDNTIYYSTFSEEKWDVPTVAIKNSEEEIERYNIFFDDRDSSHINSRSIYGTKGLDLFLYDPLDFLYTVKEGSYKEKAEIGLNSKETKAFKREINKIKEENRVLEERIEYLVSLDKKNKENIEKYQSQLSRALDQKRKAEENSNIYVELQKKLQADYEEVNEILKIKDHENINIKSSLDKYNNDLSLLKSKIKKYEVQESSLRQDIIDLNENINDLREEINIFKEENEGLTREIINFKRREEESNDYIDNLNKAISELKEENSVVKKEISLLLEENRRLNTELEIEKNQSVMERILKRRS</sequence>
<keyword evidence="1" id="KW-0175">Coiled coil</keyword>
<dbReference type="Gene3D" id="2.120.10.70">
    <property type="entry name" value="Fucose-specific lectin"/>
    <property type="match status" value="1"/>
</dbReference>
<dbReference type="EMBL" id="CACRTO010000008">
    <property type="protein sequence ID" value="VYT89773.1"/>
    <property type="molecule type" value="Genomic_DNA"/>
</dbReference>
<feature type="coiled-coil region" evidence="1">
    <location>
        <begin position="354"/>
        <end position="409"/>
    </location>
</feature>
<evidence type="ECO:0000313" key="2">
    <source>
        <dbReference type="EMBL" id="VYT89773.1"/>
    </source>
</evidence>
<dbReference type="RefSeq" id="WP_156625476.1">
    <property type="nucleotide sequence ID" value="NZ_CACRTO010000008.1"/>
</dbReference>
<protein>
    <submittedName>
        <fullName evidence="2">Chromosome partition protein Smc</fullName>
    </submittedName>
</protein>
<dbReference type="SUPFAM" id="SSF89372">
    <property type="entry name" value="Fucose-specific lectin"/>
    <property type="match status" value="1"/>
</dbReference>
<organism evidence="2">
    <name type="scientific">Clostridium tertium</name>
    <dbReference type="NCBI Taxonomy" id="1559"/>
    <lineage>
        <taxon>Bacteria</taxon>
        <taxon>Bacillati</taxon>
        <taxon>Bacillota</taxon>
        <taxon>Clostridia</taxon>
        <taxon>Eubacteriales</taxon>
        <taxon>Clostridiaceae</taxon>
        <taxon>Clostridium</taxon>
    </lineage>
</organism>
<proteinExistence type="predicted"/>
<evidence type="ECO:0000256" key="1">
    <source>
        <dbReference type="SAM" id="Coils"/>
    </source>
</evidence>
<feature type="coiled-coil region" evidence="1">
    <location>
        <begin position="445"/>
        <end position="556"/>
    </location>
</feature>
<name>A0A6N3AG84_9CLOT</name>